<dbReference type="InterPro" id="IPR041893">
    <property type="entry name" value="ArdA_dom3"/>
</dbReference>
<dbReference type="RefSeq" id="WP_146749846.1">
    <property type="nucleotide sequence ID" value="NZ_CADFFP010000039.1"/>
</dbReference>
<dbReference type="Gene3D" id="1.10.10.1190">
    <property type="entry name" value="Antirestriction protein ArdA, domain 3"/>
    <property type="match status" value="1"/>
</dbReference>
<reference evidence="1 2" key="1">
    <citation type="submission" date="2018-06" db="EMBL/GenBank/DDBJ databases">
        <title>Genomic Encyclopedia of Type Strains, Phase III (KMG-III): the genomes of soil and plant-associated and newly described type strains.</title>
        <authorList>
            <person name="Whitman W."/>
        </authorList>
    </citation>
    <scope>NUCLEOTIDE SEQUENCE [LARGE SCALE GENOMIC DNA]</scope>
    <source>
        <strain evidence="1 2">LMG 23644</strain>
    </source>
</reference>
<dbReference type="InterPro" id="IPR009899">
    <property type="entry name" value="ArdA"/>
</dbReference>
<evidence type="ECO:0000313" key="2">
    <source>
        <dbReference type="Proteomes" id="UP000248918"/>
    </source>
</evidence>
<comment type="caution">
    <text evidence="1">The sequence shown here is derived from an EMBL/GenBank/DDBJ whole genome shotgun (WGS) entry which is preliminary data.</text>
</comment>
<proteinExistence type="predicted"/>
<dbReference type="Pfam" id="PF07275">
    <property type="entry name" value="ArdA"/>
    <property type="match status" value="1"/>
</dbReference>
<organism evidence="1 2">
    <name type="scientific">Paraburkholderia bryophila</name>
    <dbReference type="NCBI Taxonomy" id="420952"/>
    <lineage>
        <taxon>Bacteria</taxon>
        <taxon>Pseudomonadati</taxon>
        <taxon>Pseudomonadota</taxon>
        <taxon>Betaproteobacteria</taxon>
        <taxon>Burkholderiales</taxon>
        <taxon>Burkholderiaceae</taxon>
        <taxon>Paraburkholderia</taxon>
    </lineage>
</organism>
<dbReference type="Proteomes" id="UP000248918">
    <property type="component" value="Unassembled WGS sequence"/>
</dbReference>
<dbReference type="AlphaFoldDB" id="A0A329BCR2"/>
<dbReference type="OrthoDB" id="944647at2"/>
<accession>A0A329BCR2</accession>
<name>A0A329BCR2_9BURK</name>
<dbReference type="EMBL" id="QLTK01000040">
    <property type="protein sequence ID" value="RAS19547.1"/>
    <property type="molecule type" value="Genomic_DNA"/>
</dbReference>
<gene>
    <name evidence="1" type="ORF">BX591_14049</name>
</gene>
<evidence type="ECO:0000313" key="1">
    <source>
        <dbReference type="EMBL" id="RAS19547.1"/>
    </source>
</evidence>
<protein>
    <submittedName>
        <fullName evidence="1">Antirestriction protein ArdA</fullName>
    </submittedName>
</protein>
<sequence length="169" mass="18718">MNAYFACPCNLDAVGFYFHSLEEYSQRTEACTDSLGGRVEEFEIQFIDGGAVDAELFGALDVSQASLSLWFDCVEVLSAEAKAAAFYLVSQCGQTVQDLLGNLEEVVLREGDMIDAAAELFDEFYPELPQVARIYIDMEAYARDLRLNGALDEFEVAGKTYTVLNSNEL</sequence>